<feature type="domain" description="DUF4123" evidence="1">
    <location>
        <begin position="18"/>
        <end position="137"/>
    </location>
</feature>
<reference evidence="2 3" key="1">
    <citation type="submission" date="2019-09" db="EMBL/GenBank/DDBJ databases">
        <authorList>
            <person name="Chandra G."/>
            <person name="Truman W A."/>
        </authorList>
    </citation>
    <scope>NUCLEOTIDE SEQUENCE [LARGE SCALE GENOMIC DNA]</scope>
    <source>
        <strain evidence="2">PS880</strain>
    </source>
</reference>
<evidence type="ECO:0000313" key="2">
    <source>
        <dbReference type="EMBL" id="VVP53168.1"/>
    </source>
</evidence>
<sequence length="281" mass="32600" precursor="true">MSTLEHWLQEQTNQGRRLYLVLDSDGQLDERKALASELGSEQYRNLYMGTPADSLANVAPYLFQLTSAEHPTLQALLNTPERHWGWLASAAHTDLDTLTRHWRERLVTGERPNQALYRFHDNRVLGRALAYLQPEQYPEYLGPMTSVCYWQAEQWTVSDNPDPGQHPLSLEPAWLNTPTPQASFIGVQFVNVRRYLMREDTETLVKLAEHQDVDSWLREQLDLARAWGWQEPQQIHFLLTQNLQASGYTPPEAWLPKPEETPALHFDRLYQEHLYWQGGAA</sequence>
<dbReference type="EMBL" id="CABVIH010000034">
    <property type="protein sequence ID" value="VVP53168.1"/>
    <property type="molecule type" value="Genomic_DNA"/>
</dbReference>
<proteinExistence type="predicted"/>
<evidence type="ECO:0000259" key="1">
    <source>
        <dbReference type="Pfam" id="PF13503"/>
    </source>
</evidence>
<dbReference type="Pfam" id="PF13503">
    <property type="entry name" value="DUF4123"/>
    <property type="match status" value="1"/>
</dbReference>
<dbReference type="InterPro" id="IPR025391">
    <property type="entry name" value="DUF4123"/>
</dbReference>
<name>A0A5E7PVG6_PSEFL</name>
<dbReference type="RefSeq" id="WP_150782251.1">
    <property type="nucleotide sequence ID" value="NZ_CABVIH010000034.1"/>
</dbReference>
<protein>
    <recommendedName>
        <fullName evidence="1">DUF4123 domain-containing protein</fullName>
    </recommendedName>
</protein>
<accession>A0A5E7PVG6</accession>
<dbReference type="Proteomes" id="UP000375525">
    <property type="component" value="Unassembled WGS sequence"/>
</dbReference>
<evidence type="ECO:0000313" key="3">
    <source>
        <dbReference type="Proteomes" id="UP000375525"/>
    </source>
</evidence>
<gene>
    <name evidence="2" type="ORF">PS880_05487</name>
</gene>
<dbReference type="AlphaFoldDB" id="A0A5E7PVG6"/>
<dbReference type="OrthoDB" id="6980020at2"/>
<organism evidence="2 3">
    <name type="scientific">Pseudomonas fluorescens</name>
    <dbReference type="NCBI Taxonomy" id="294"/>
    <lineage>
        <taxon>Bacteria</taxon>
        <taxon>Pseudomonadati</taxon>
        <taxon>Pseudomonadota</taxon>
        <taxon>Gammaproteobacteria</taxon>
        <taxon>Pseudomonadales</taxon>
        <taxon>Pseudomonadaceae</taxon>
        <taxon>Pseudomonas</taxon>
    </lineage>
</organism>